<proteinExistence type="predicted"/>
<dbReference type="Proteomes" id="UP000551353">
    <property type="component" value="Unassembled WGS sequence"/>
</dbReference>
<comment type="caution">
    <text evidence="1">The sequence shown here is derived from an EMBL/GenBank/DDBJ whole genome shotgun (WGS) entry which is preliminary data.</text>
</comment>
<reference evidence="1 2" key="1">
    <citation type="submission" date="2020-08" db="EMBL/GenBank/DDBJ databases">
        <title>Genomic Encyclopedia of Type Strains, Phase IV (KMG-V): Genome sequencing to study the core and pangenomes of soil and plant-associated prokaryotes.</title>
        <authorList>
            <person name="Whitman W."/>
        </authorList>
    </citation>
    <scope>NUCLEOTIDE SEQUENCE [LARGE SCALE GENOMIC DNA]</scope>
    <source>
        <strain evidence="1 2">SEMIA 4087</strain>
    </source>
</reference>
<evidence type="ECO:0000313" key="2">
    <source>
        <dbReference type="Proteomes" id="UP000551353"/>
    </source>
</evidence>
<evidence type="ECO:0008006" key="3">
    <source>
        <dbReference type="Google" id="ProtNLM"/>
    </source>
</evidence>
<name>A0ABR6IL03_9HYPH</name>
<dbReference type="RefSeq" id="WP_376774889.1">
    <property type="nucleotide sequence ID" value="NZ_JACIFX010000003.1"/>
</dbReference>
<sequence>MIGRRLNLPVVSKVREEAKERFGWFAHFARIDNRASSGCDL</sequence>
<dbReference type="EMBL" id="JACIFX010000003">
    <property type="protein sequence ID" value="MBB4228539.1"/>
    <property type="molecule type" value="Genomic_DNA"/>
</dbReference>
<gene>
    <name evidence="1" type="ORF">GGD56_002381</name>
</gene>
<protein>
    <recommendedName>
        <fullName evidence="3">Transposase</fullName>
    </recommendedName>
</protein>
<keyword evidence="2" id="KW-1185">Reference proteome</keyword>
<evidence type="ECO:0000313" key="1">
    <source>
        <dbReference type="EMBL" id="MBB4228539.1"/>
    </source>
</evidence>
<accession>A0ABR6IL03</accession>
<organism evidence="1 2">
    <name type="scientific">Rhizobium mongolense</name>
    <dbReference type="NCBI Taxonomy" id="57676"/>
    <lineage>
        <taxon>Bacteria</taxon>
        <taxon>Pseudomonadati</taxon>
        <taxon>Pseudomonadota</taxon>
        <taxon>Alphaproteobacteria</taxon>
        <taxon>Hyphomicrobiales</taxon>
        <taxon>Rhizobiaceae</taxon>
        <taxon>Rhizobium/Agrobacterium group</taxon>
        <taxon>Rhizobium</taxon>
    </lineage>
</organism>